<comment type="caution">
    <text evidence="2">The sequence shown here is derived from an EMBL/GenBank/DDBJ whole genome shotgun (WGS) entry which is preliminary data.</text>
</comment>
<dbReference type="EMBL" id="BMAU01021051">
    <property type="protein sequence ID" value="GFX88352.1"/>
    <property type="molecule type" value="Genomic_DNA"/>
</dbReference>
<accession>A0A8X6UY43</accession>
<feature type="region of interest" description="Disordered" evidence="1">
    <location>
        <begin position="1"/>
        <end position="22"/>
    </location>
</feature>
<protein>
    <submittedName>
        <fullName evidence="2">Uncharacterized protein</fullName>
    </submittedName>
</protein>
<sequence length="96" mass="10890">MLLKAKTSEKRKNLALSHDEFRGPRSDVTVDQLEGSTLTPEKEPFNSTTLMKYVVAQRLSRDHFSTSKQLNPPMNVLRLSRNGEMNTSGFIPELNL</sequence>
<proteinExistence type="predicted"/>
<dbReference type="Proteomes" id="UP000887159">
    <property type="component" value="Unassembled WGS sequence"/>
</dbReference>
<organism evidence="2 3">
    <name type="scientific">Trichonephila clavipes</name>
    <name type="common">Golden silk orbweaver</name>
    <name type="synonym">Nephila clavipes</name>
    <dbReference type="NCBI Taxonomy" id="2585209"/>
    <lineage>
        <taxon>Eukaryota</taxon>
        <taxon>Metazoa</taxon>
        <taxon>Ecdysozoa</taxon>
        <taxon>Arthropoda</taxon>
        <taxon>Chelicerata</taxon>
        <taxon>Arachnida</taxon>
        <taxon>Araneae</taxon>
        <taxon>Araneomorphae</taxon>
        <taxon>Entelegynae</taxon>
        <taxon>Araneoidea</taxon>
        <taxon>Nephilidae</taxon>
        <taxon>Trichonephila</taxon>
    </lineage>
</organism>
<keyword evidence="3" id="KW-1185">Reference proteome</keyword>
<evidence type="ECO:0000313" key="3">
    <source>
        <dbReference type="Proteomes" id="UP000887159"/>
    </source>
</evidence>
<evidence type="ECO:0000313" key="2">
    <source>
        <dbReference type="EMBL" id="GFX88352.1"/>
    </source>
</evidence>
<reference evidence="2" key="1">
    <citation type="submission" date="2020-08" db="EMBL/GenBank/DDBJ databases">
        <title>Multicomponent nature underlies the extraordinary mechanical properties of spider dragline silk.</title>
        <authorList>
            <person name="Kono N."/>
            <person name="Nakamura H."/>
            <person name="Mori M."/>
            <person name="Yoshida Y."/>
            <person name="Ohtoshi R."/>
            <person name="Malay A.D."/>
            <person name="Moran D.A.P."/>
            <person name="Tomita M."/>
            <person name="Numata K."/>
            <person name="Arakawa K."/>
        </authorList>
    </citation>
    <scope>NUCLEOTIDE SEQUENCE</scope>
</reference>
<gene>
    <name evidence="2" type="ORF">TNCV_1705721</name>
</gene>
<dbReference type="AlphaFoldDB" id="A0A8X6UY43"/>
<evidence type="ECO:0000256" key="1">
    <source>
        <dbReference type="SAM" id="MobiDB-lite"/>
    </source>
</evidence>
<name>A0A8X6UY43_TRICX</name>